<keyword evidence="1" id="KW-0472">Membrane</keyword>
<dbReference type="AlphaFoldDB" id="A0A4Q9LAJ3"/>
<dbReference type="SUPFAM" id="SSF48452">
    <property type="entry name" value="TPR-like"/>
    <property type="match status" value="2"/>
</dbReference>
<dbReference type="SMART" id="SM00028">
    <property type="entry name" value="TPR"/>
    <property type="match status" value="4"/>
</dbReference>
<keyword evidence="1" id="KW-0812">Transmembrane</keyword>
<dbReference type="PANTHER" id="PTHR46014">
    <property type="entry name" value="TETRATRICOPEPTIDE REPEAT PROTEIN 1"/>
    <property type="match status" value="1"/>
</dbReference>
<protein>
    <recommendedName>
        <fullName evidence="4">Mitochondrial import receptor subunit TOM70</fullName>
    </recommendedName>
</protein>
<evidence type="ECO:0008006" key="4">
    <source>
        <dbReference type="Google" id="ProtNLM"/>
    </source>
</evidence>
<name>A0A4Q9LAJ3_9MICR</name>
<evidence type="ECO:0000313" key="3">
    <source>
        <dbReference type="Proteomes" id="UP000292362"/>
    </source>
</evidence>
<dbReference type="EMBL" id="PITJ01000225">
    <property type="protein sequence ID" value="TBU03830.1"/>
    <property type="molecule type" value="Genomic_DNA"/>
</dbReference>
<dbReference type="InterPro" id="IPR019734">
    <property type="entry name" value="TPR_rpt"/>
</dbReference>
<dbReference type="VEuPathDB" id="MicrosporidiaDB:CWI37_0225p0010"/>
<reference evidence="2 3" key="1">
    <citation type="submission" date="2017-12" db="EMBL/GenBank/DDBJ databases">
        <authorList>
            <person name="Pombert J.-F."/>
            <person name="Haag K.L."/>
            <person name="Ebert D."/>
        </authorList>
    </citation>
    <scope>NUCLEOTIDE SEQUENCE [LARGE SCALE GENOMIC DNA]</scope>
    <source>
        <strain evidence="2">FI-OER-3-3</strain>
    </source>
</reference>
<gene>
    <name evidence="2" type="ORF">CWI37_0225p0010</name>
</gene>
<evidence type="ECO:0000256" key="1">
    <source>
        <dbReference type="SAM" id="Phobius"/>
    </source>
</evidence>
<accession>A0A4Q9LAJ3</accession>
<sequence>MSKKSIGAIITAGIALVGTSFIFYNKIKQRRKQRNIERSSGLKQEGNILFKHNKIEEALQLYLEAESLLEEDNIERVFIYNNISTCYFLLQDYKNSLIFSSKTLRIDNKNLKALRIYMETNIKLNNTDEALFYSFVLSVVSKYRNDKNSDKSKSIANSLLNEKTRIETIEYLKIKRDFLPFTVLNDFFSKIKNLENFVSDEKDNLIMKLLDSKEYKELIVFEGNTELIMFVKGGIEFCRGNIEQAKEYFSQNNFLYSVIMLEYINSEDPEYKYSNILDEIISNECNDVFILCYAALIFTKIKDFGKSNEMLEKAELIDSNYHFIFLVKIYNLMSNESTGEMVYKLLEKCRNEFFDKVDLMSVVCDVYLQFSDYNSAIELVKEMMKRFSDDPRPYIYMGLLHEVSSKNELAMQNYLKAIEVDSTFCKSYILYAKSLLMVYDKKCRSWFENALNIATSFEEIYEIKQNLLLMQIEERISALYPELNSE</sequence>
<organism evidence="2 3">
    <name type="scientific">Hamiltosporidium tvaerminnensis</name>
    <dbReference type="NCBI Taxonomy" id="1176355"/>
    <lineage>
        <taxon>Eukaryota</taxon>
        <taxon>Fungi</taxon>
        <taxon>Fungi incertae sedis</taxon>
        <taxon>Microsporidia</taxon>
        <taxon>Dubosqiidae</taxon>
        <taxon>Hamiltosporidium</taxon>
    </lineage>
</organism>
<proteinExistence type="predicted"/>
<feature type="transmembrane region" description="Helical" evidence="1">
    <location>
        <begin position="6"/>
        <end position="24"/>
    </location>
</feature>
<keyword evidence="1" id="KW-1133">Transmembrane helix</keyword>
<evidence type="ECO:0000313" key="2">
    <source>
        <dbReference type="EMBL" id="TBU03830.1"/>
    </source>
</evidence>
<dbReference type="PANTHER" id="PTHR46014:SF1">
    <property type="entry name" value="TETRATRICOPEPTIDE REPEAT PROTEIN 1"/>
    <property type="match status" value="1"/>
</dbReference>
<dbReference type="Proteomes" id="UP000292362">
    <property type="component" value="Unassembled WGS sequence"/>
</dbReference>
<dbReference type="Gene3D" id="1.25.40.10">
    <property type="entry name" value="Tetratricopeptide repeat domain"/>
    <property type="match status" value="2"/>
</dbReference>
<comment type="caution">
    <text evidence="2">The sequence shown here is derived from an EMBL/GenBank/DDBJ whole genome shotgun (WGS) entry which is preliminary data.</text>
</comment>
<dbReference type="InterPro" id="IPR052769">
    <property type="entry name" value="TPR_domain_protein"/>
</dbReference>
<dbReference type="InterPro" id="IPR011990">
    <property type="entry name" value="TPR-like_helical_dom_sf"/>
</dbReference>